<dbReference type="EMBL" id="PFME01000004">
    <property type="protein sequence ID" value="PIY96551.1"/>
    <property type="molecule type" value="Genomic_DNA"/>
</dbReference>
<name>A0A2M7RJB6_9BACT</name>
<accession>A0A2M7RJB6</accession>
<organism evidence="1 2">
    <name type="scientific">Candidatus Jorgensenbacteria bacterium CG_4_10_14_0_8_um_filter_39_13</name>
    <dbReference type="NCBI Taxonomy" id="1974589"/>
    <lineage>
        <taxon>Bacteria</taxon>
        <taxon>Candidatus Joergenseniibacteriota</taxon>
    </lineage>
</organism>
<evidence type="ECO:0000313" key="2">
    <source>
        <dbReference type="Proteomes" id="UP000230238"/>
    </source>
</evidence>
<evidence type="ECO:0000313" key="1">
    <source>
        <dbReference type="EMBL" id="PIY96551.1"/>
    </source>
</evidence>
<protein>
    <submittedName>
        <fullName evidence="1">Uncharacterized protein</fullName>
    </submittedName>
</protein>
<dbReference type="AlphaFoldDB" id="A0A2M7RJB6"/>
<proteinExistence type="predicted"/>
<reference evidence="2" key="1">
    <citation type="submission" date="2017-09" db="EMBL/GenBank/DDBJ databases">
        <title>Depth-based differentiation of microbial function through sediment-hosted aquifers and enrichment of novel symbionts in the deep terrestrial subsurface.</title>
        <authorList>
            <person name="Probst A.J."/>
            <person name="Ladd B."/>
            <person name="Jarett J.K."/>
            <person name="Geller-Mcgrath D.E."/>
            <person name="Sieber C.M.K."/>
            <person name="Emerson J.B."/>
            <person name="Anantharaman K."/>
            <person name="Thomas B.C."/>
            <person name="Malmstrom R."/>
            <person name="Stieglmeier M."/>
            <person name="Klingl A."/>
            <person name="Woyke T."/>
            <person name="Ryan C.M."/>
            <person name="Banfield J.F."/>
        </authorList>
    </citation>
    <scope>NUCLEOTIDE SEQUENCE [LARGE SCALE GENOMIC DNA]</scope>
</reference>
<sequence>MDKDKKNSVFFRELEIGEKFIAVSPFAVSSFPRTFLGKNPEKEATLLNPGLIYDVFVKIPDIPGILGTSKNCLKLVTGETHYISPDAVVIRVRC</sequence>
<dbReference type="Proteomes" id="UP000230238">
    <property type="component" value="Unassembled WGS sequence"/>
</dbReference>
<gene>
    <name evidence="1" type="ORF">COY65_00305</name>
</gene>
<comment type="caution">
    <text evidence="1">The sequence shown here is derived from an EMBL/GenBank/DDBJ whole genome shotgun (WGS) entry which is preliminary data.</text>
</comment>